<evidence type="ECO:0000256" key="4">
    <source>
        <dbReference type="ARBA" id="ARBA00019078"/>
    </source>
</evidence>
<evidence type="ECO:0000256" key="1">
    <source>
        <dbReference type="ARBA" id="ARBA00003475"/>
    </source>
</evidence>
<evidence type="ECO:0000313" key="10">
    <source>
        <dbReference type="EMBL" id="NHO32593.1"/>
    </source>
</evidence>
<evidence type="ECO:0000256" key="7">
    <source>
        <dbReference type="ARBA" id="ARBA00023136"/>
    </source>
</evidence>
<keyword evidence="11" id="KW-1185">Reference proteome</keyword>
<organism evidence="10 11">
    <name type="scientific">Acetobacter fallax</name>
    <dbReference type="NCBI Taxonomy" id="1737473"/>
    <lineage>
        <taxon>Bacteria</taxon>
        <taxon>Pseudomonadati</taxon>
        <taxon>Pseudomonadota</taxon>
        <taxon>Alphaproteobacteria</taxon>
        <taxon>Acetobacterales</taxon>
        <taxon>Acetobacteraceae</taxon>
        <taxon>Acetobacter</taxon>
    </lineage>
</organism>
<evidence type="ECO:0000313" key="11">
    <source>
        <dbReference type="Proteomes" id="UP000615326"/>
    </source>
</evidence>
<accession>A0ABX0KCJ6</accession>
<evidence type="ECO:0000259" key="9">
    <source>
        <dbReference type="Pfam" id="PF07291"/>
    </source>
</evidence>
<evidence type="ECO:0000256" key="3">
    <source>
        <dbReference type="ARBA" id="ARBA00004856"/>
    </source>
</evidence>
<comment type="caution">
    <text evidence="10">The sequence shown here is derived from an EMBL/GenBank/DDBJ whole genome shotgun (WGS) entry which is preliminary data.</text>
</comment>
<feature type="transmembrane region" description="Helical" evidence="8">
    <location>
        <begin position="112"/>
        <end position="131"/>
    </location>
</feature>
<feature type="transmembrane region" description="Helical" evidence="8">
    <location>
        <begin position="71"/>
        <end position="92"/>
    </location>
</feature>
<evidence type="ECO:0000256" key="5">
    <source>
        <dbReference type="ARBA" id="ARBA00022692"/>
    </source>
</evidence>
<keyword evidence="7 8" id="KW-0472">Membrane</keyword>
<feature type="domain" description="Methylamine utilisation protein MauE" evidence="9">
    <location>
        <begin position="2"/>
        <end position="128"/>
    </location>
</feature>
<evidence type="ECO:0000256" key="8">
    <source>
        <dbReference type="SAM" id="Phobius"/>
    </source>
</evidence>
<name>A0ABX0KCJ6_9PROT</name>
<dbReference type="Pfam" id="PF07291">
    <property type="entry name" value="MauE"/>
    <property type="match status" value="1"/>
</dbReference>
<protein>
    <recommendedName>
        <fullName evidence="4">Methylamine utilization protein MauE</fullName>
    </recommendedName>
</protein>
<proteinExistence type="predicted"/>
<keyword evidence="5 8" id="KW-0812">Transmembrane</keyword>
<comment type="pathway">
    <text evidence="3">One-carbon metabolism; methylamine degradation.</text>
</comment>
<keyword evidence="6 8" id="KW-1133">Transmembrane helix</keyword>
<evidence type="ECO:0000256" key="2">
    <source>
        <dbReference type="ARBA" id="ARBA00004141"/>
    </source>
</evidence>
<reference evidence="10 11" key="1">
    <citation type="journal article" date="2020" name="Int. J. Syst. Evol. Microbiol.">
        <title>Novel acetic acid bacteria from cider fermentations: Acetobacter conturbans sp. nov. and Acetobacter fallax sp. nov.</title>
        <authorList>
            <person name="Sombolestani A.S."/>
            <person name="Cleenwerck I."/>
            <person name="Cnockaert M."/>
            <person name="Borremans W."/>
            <person name="Wieme A.D."/>
            <person name="De Vuyst L."/>
            <person name="Vandamme P."/>
        </authorList>
    </citation>
    <scope>NUCLEOTIDE SEQUENCE [LARGE SCALE GENOMIC DNA]</scope>
    <source>
        <strain evidence="10 11">LMG 1637</strain>
    </source>
</reference>
<comment type="function">
    <text evidence="1">May be specifically involved in the processing, transport, and/or maturation of the MADH beta-subunit.</text>
</comment>
<gene>
    <name evidence="10" type="ORF">GOB84_08470</name>
</gene>
<dbReference type="InterPro" id="IPR009908">
    <property type="entry name" value="Methylamine_util_MauE"/>
</dbReference>
<sequence>MAMAGMLIRSATGALFLGNGFARVSDVAQSASGIAAWRLLPLDVAFPAARILTGVEILLGGWLLSGMNPLGAGIVAAFMFMFFAGAMAVNVLRGRTGLDCGCLPGADARISWYTVLRNIVLAVLVALSGFCNAITSILLRIEGACLGMTLLLLALAVMHLSVREVRE</sequence>
<evidence type="ECO:0000256" key="6">
    <source>
        <dbReference type="ARBA" id="ARBA00022989"/>
    </source>
</evidence>
<dbReference type="Proteomes" id="UP000615326">
    <property type="component" value="Unassembled WGS sequence"/>
</dbReference>
<feature type="transmembrane region" description="Helical" evidence="8">
    <location>
        <begin position="143"/>
        <end position="162"/>
    </location>
</feature>
<comment type="subcellular location">
    <subcellularLocation>
        <location evidence="2">Membrane</location>
        <topology evidence="2">Multi-pass membrane protein</topology>
    </subcellularLocation>
</comment>
<dbReference type="EMBL" id="WOSW01000013">
    <property type="protein sequence ID" value="NHO32593.1"/>
    <property type="molecule type" value="Genomic_DNA"/>
</dbReference>